<organism evidence="4 5">
    <name type="scientific">Gonium pectorale</name>
    <name type="common">Green alga</name>
    <dbReference type="NCBI Taxonomy" id="33097"/>
    <lineage>
        <taxon>Eukaryota</taxon>
        <taxon>Viridiplantae</taxon>
        <taxon>Chlorophyta</taxon>
        <taxon>core chlorophytes</taxon>
        <taxon>Chlorophyceae</taxon>
        <taxon>CS clade</taxon>
        <taxon>Chlamydomonadales</taxon>
        <taxon>Volvocaceae</taxon>
        <taxon>Gonium</taxon>
    </lineage>
</organism>
<dbReference type="STRING" id="33097.A0A150G4Z3"/>
<dbReference type="InterPro" id="IPR050387">
    <property type="entry name" value="Hedgehog_Signaling"/>
</dbReference>
<keyword evidence="2" id="KW-0472">Membrane</keyword>
<dbReference type="InterPro" id="IPR003587">
    <property type="entry name" value="Hint_dom_N"/>
</dbReference>
<evidence type="ECO:0000313" key="5">
    <source>
        <dbReference type="Proteomes" id="UP000075714"/>
    </source>
</evidence>
<feature type="transmembrane region" description="Helical" evidence="2">
    <location>
        <begin position="83"/>
        <end position="107"/>
    </location>
</feature>
<dbReference type="GO" id="GO:0016539">
    <property type="term" value="P:intein-mediated protein splicing"/>
    <property type="evidence" value="ECO:0007669"/>
    <property type="project" value="InterPro"/>
</dbReference>
<sequence length="567" mass="60253">MEMSSNPDPGQGSGERTSANPVYKERSTPGGRLGIALSSLKTNSHRFTSKLEKLDDGIVDASEVAAVVDELVKEQALQRVYKFVAIGLFIVVIVLIGALTGITWGIVEMSKETKDGSAAITGAPMMDVSSMYADKLAAAQQQQRPPVNLTSPVTGRRRLISASEDDLIHFADFDISIVQDSCNLVGAGVRDVLIKVPVSAYLTGADGLVSIKLAETSGCGKEDAQEITGYVKTEFGVELYVFCVVANATCTLYIDNSTIPVEFSAFYRRSLLTAADLADRCLVHGGAEKSGGEPQCCQECHRGYLLEGCECHEPDGLHCFPADATVHVLGSAGAVRMDELQYGDMVRSVDRSTGAVIYKPVYLFGHREAAGARRYVYISTAAGRTLAATPGHFVPVCVHGCTAEQLAQGTAVMRNRRAGDVRVGDVMLTADPSPVFEIVNSVELLNAQGAFNPYVRGADLIVDGVVASPHSDWILDSVAPAWMVPYLPYIYEALLAPVYVLYCMVGPAASEWLAHGLRLAESGASPAGGHAGYWAVLAGMAAPLGLGALLLGRSTAAALRTATRMIR</sequence>
<feature type="transmembrane region" description="Helical" evidence="2">
    <location>
        <begin position="531"/>
        <end position="551"/>
    </location>
</feature>
<dbReference type="InterPro" id="IPR006141">
    <property type="entry name" value="Intein_N"/>
</dbReference>
<dbReference type="EMBL" id="LSYV01000062">
    <property type="protein sequence ID" value="KXZ44853.1"/>
    <property type="molecule type" value="Genomic_DNA"/>
</dbReference>
<dbReference type="CDD" id="cd00081">
    <property type="entry name" value="Hint"/>
    <property type="match status" value="1"/>
</dbReference>
<dbReference type="GO" id="GO:0016540">
    <property type="term" value="P:protein autoprocessing"/>
    <property type="evidence" value="ECO:0007669"/>
    <property type="project" value="InterPro"/>
</dbReference>
<protein>
    <recommendedName>
        <fullName evidence="3">Hint domain-containing protein</fullName>
    </recommendedName>
</protein>
<reference evidence="5" key="1">
    <citation type="journal article" date="2016" name="Nat. Commun.">
        <title>The Gonium pectorale genome demonstrates co-option of cell cycle regulation during the evolution of multicellularity.</title>
        <authorList>
            <person name="Hanschen E.R."/>
            <person name="Marriage T.N."/>
            <person name="Ferris P.J."/>
            <person name="Hamaji T."/>
            <person name="Toyoda A."/>
            <person name="Fujiyama A."/>
            <person name="Neme R."/>
            <person name="Noguchi H."/>
            <person name="Minakuchi Y."/>
            <person name="Suzuki M."/>
            <person name="Kawai-Toyooka H."/>
            <person name="Smith D.R."/>
            <person name="Sparks H."/>
            <person name="Anderson J."/>
            <person name="Bakaric R."/>
            <person name="Luria V."/>
            <person name="Karger A."/>
            <person name="Kirschner M.W."/>
            <person name="Durand P.M."/>
            <person name="Michod R.E."/>
            <person name="Nozaki H."/>
            <person name="Olson B.J."/>
        </authorList>
    </citation>
    <scope>NUCLEOTIDE SEQUENCE [LARGE SCALE GENOMIC DNA]</scope>
    <source>
        <strain evidence="5">NIES-2863</strain>
    </source>
</reference>
<dbReference type="InterPro" id="IPR001767">
    <property type="entry name" value="Hedgehog_Hint"/>
</dbReference>
<dbReference type="PANTHER" id="PTHR11889">
    <property type="entry name" value="HEDGEHOG"/>
    <property type="match status" value="1"/>
</dbReference>
<feature type="region of interest" description="Disordered" evidence="1">
    <location>
        <begin position="1"/>
        <end position="30"/>
    </location>
</feature>
<dbReference type="OrthoDB" id="5212at2759"/>
<dbReference type="SUPFAM" id="SSF51294">
    <property type="entry name" value="Hedgehog/intein (Hint) domain"/>
    <property type="match status" value="1"/>
</dbReference>
<proteinExistence type="predicted"/>
<dbReference type="Proteomes" id="UP000075714">
    <property type="component" value="Unassembled WGS sequence"/>
</dbReference>
<evidence type="ECO:0000256" key="1">
    <source>
        <dbReference type="SAM" id="MobiDB-lite"/>
    </source>
</evidence>
<name>A0A150G4Z3_GONPE</name>
<dbReference type="PANTHER" id="PTHR11889:SF31">
    <property type="entry name" value="PROTEIN HEDGEHOG"/>
    <property type="match status" value="1"/>
</dbReference>
<evidence type="ECO:0000313" key="4">
    <source>
        <dbReference type="EMBL" id="KXZ44853.1"/>
    </source>
</evidence>
<dbReference type="Pfam" id="PF01079">
    <property type="entry name" value="Hint"/>
    <property type="match status" value="1"/>
</dbReference>
<accession>A0A150G4Z3</accession>
<dbReference type="InterPro" id="IPR036844">
    <property type="entry name" value="Hint_dom_sf"/>
</dbReference>
<gene>
    <name evidence="4" type="ORF">GPECTOR_61g806</name>
</gene>
<evidence type="ECO:0000259" key="3">
    <source>
        <dbReference type="SMART" id="SM00306"/>
    </source>
</evidence>
<keyword evidence="5" id="KW-1185">Reference proteome</keyword>
<feature type="domain" description="Hint" evidence="3">
    <location>
        <begin position="317"/>
        <end position="431"/>
    </location>
</feature>
<feature type="compositionally biased region" description="Polar residues" evidence="1">
    <location>
        <begin position="1"/>
        <end position="20"/>
    </location>
</feature>
<keyword evidence="2" id="KW-1133">Transmembrane helix</keyword>
<dbReference type="AlphaFoldDB" id="A0A150G4Z3"/>
<comment type="caution">
    <text evidence="4">The sequence shown here is derived from an EMBL/GenBank/DDBJ whole genome shotgun (WGS) entry which is preliminary data.</text>
</comment>
<keyword evidence="2" id="KW-0812">Transmembrane</keyword>
<evidence type="ECO:0000256" key="2">
    <source>
        <dbReference type="SAM" id="Phobius"/>
    </source>
</evidence>
<dbReference type="PROSITE" id="PS50817">
    <property type="entry name" value="INTEIN_N_TER"/>
    <property type="match status" value="1"/>
</dbReference>
<dbReference type="SMART" id="SM00306">
    <property type="entry name" value="HintN"/>
    <property type="match status" value="1"/>
</dbReference>
<dbReference type="Gene3D" id="2.170.16.10">
    <property type="entry name" value="Hedgehog/Intein (Hint) domain"/>
    <property type="match status" value="1"/>
</dbReference>